<keyword evidence="6" id="KW-0238">DNA-binding</keyword>
<keyword evidence="8" id="KW-0804">Transcription</keyword>
<evidence type="ECO:0000256" key="8">
    <source>
        <dbReference type="ARBA" id="ARBA00023163"/>
    </source>
</evidence>
<keyword evidence="4 10" id="KW-1133">Transmembrane helix</keyword>
<name>A0ABV1KQP5_9BACL</name>
<evidence type="ECO:0000256" key="1">
    <source>
        <dbReference type="ARBA" id="ARBA00004651"/>
    </source>
</evidence>
<dbReference type="PANTHER" id="PTHR43280">
    <property type="entry name" value="ARAC-FAMILY TRANSCRIPTIONAL REGULATOR"/>
    <property type="match status" value="1"/>
</dbReference>
<dbReference type="Proteomes" id="UP001493487">
    <property type="component" value="Unassembled WGS sequence"/>
</dbReference>
<dbReference type="RefSeq" id="WP_232187635.1">
    <property type="nucleotide sequence ID" value="NZ_JAIOAP010000013.1"/>
</dbReference>
<reference evidence="12 13" key="1">
    <citation type="journal article" date="2023" name="Genome Announc.">
        <title>Pan-Genome Analyses of the Genus Cohnella and Proposal of the Novel Species Cohnella silvisoli sp. nov., Isolated from Forest Soil.</title>
        <authorList>
            <person name="Wang C."/>
            <person name="Mao L."/>
            <person name="Bao G."/>
            <person name="Zhu H."/>
        </authorList>
    </citation>
    <scope>NUCLEOTIDE SEQUENCE [LARGE SCALE GENOMIC DNA]</scope>
    <source>
        <strain evidence="12 13">NL03-T5-1</strain>
    </source>
</reference>
<dbReference type="PROSITE" id="PS01124">
    <property type="entry name" value="HTH_ARAC_FAMILY_2"/>
    <property type="match status" value="1"/>
</dbReference>
<evidence type="ECO:0000313" key="13">
    <source>
        <dbReference type="Proteomes" id="UP001493487"/>
    </source>
</evidence>
<sequence length="786" mass="91120">MLLQNILQIFQKRTRLLKLLIASSLLAIIPVVLFGSVSYFVVNYSLQNEISNISSQTMVLFQERVDEKLRALDKVVLQQTFNPIIDDVLFSDNPLNDFTEFNKVWNMLYSIKLIRDDIDTIYLYPSNNKWLISLGDSGVGLSENAQLLDPEIKNSINSNSNKPYFWMDRKAANGANIITLVRRMPILSSYPLGYLIVDINENELFNVFNNTQFEQSGEMLALTPSGNILSSNKNHVFNGGQSTAAFVQQFLNEKVKNNIVFDKVNKSRMMISFIKSPYSNWQYMFIVPLKALDDRYQLIKEITLGLCGLMIVVIIIASLMMTKSFYRVIQNIIDIIKRKNSSIFQTQNKIDEFDSIGRYLETVHSKSDSMEEEIHQMKSLLRVNFLQRLLIENYDRDEIEEKFKYYGITKESNYFTVICIELDIKSENENKENMLIFSVMNVVKEITNHYGAGSIIMIHPNCCAMIFNHKPSEDNLQNTVFHMAEEIRSVIERLTEITVTIGVGRCYEGVDKIHCSYNEAAEALQYQILKGNGTVIFIGQINPVVHDYVYPIRQEQTLIKNLKMCNITKVYELLDEFALLLKTEKNSNYEYVQQSFYQLIASSLKVLYEFGMEHSLSLFSYNIYQHLSGIRTIEQIVLWSKTEFYPVIIENITKSRGLQNHDTVQKALNYIHLHYNEDLSQSIVSELVSIPSSQFSKFFKEEVGMTFTDYIIMYRMERAKEILLKTDQKIGDIATYLRYNNSQNFIRVFKQFTGSTPKEYKEQHGVLKKLPKHSTGRDEKSKSKRA</sequence>
<dbReference type="EMBL" id="JASKHM010000004">
    <property type="protein sequence ID" value="MEQ4482376.1"/>
    <property type="molecule type" value="Genomic_DNA"/>
</dbReference>
<dbReference type="SUPFAM" id="SSF46689">
    <property type="entry name" value="Homeodomain-like"/>
    <property type="match status" value="2"/>
</dbReference>
<keyword evidence="13" id="KW-1185">Reference proteome</keyword>
<feature type="transmembrane region" description="Helical" evidence="10">
    <location>
        <begin position="20"/>
        <end position="42"/>
    </location>
</feature>
<feature type="domain" description="HTH araC/xylS-type" evidence="11">
    <location>
        <begin position="665"/>
        <end position="763"/>
    </location>
</feature>
<dbReference type="InterPro" id="IPR033479">
    <property type="entry name" value="dCache_1"/>
</dbReference>
<evidence type="ECO:0000256" key="4">
    <source>
        <dbReference type="ARBA" id="ARBA00022989"/>
    </source>
</evidence>
<evidence type="ECO:0000256" key="9">
    <source>
        <dbReference type="SAM" id="MobiDB-lite"/>
    </source>
</evidence>
<dbReference type="InterPro" id="IPR041522">
    <property type="entry name" value="CdaR_GGDEF"/>
</dbReference>
<comment type="subcellular location">
    <subcellularLocation>
        <location evidence="1">Cell membrane</location>
        <topology evidence="1">Multi-pass membrane protein</topology>
    </subcellularLocation>
</comment>
<dbReference type="Gene3D" id="1.10.10.60">
    <property type="entry name" value="Homeodomain-like"/>
    <property type="match status" value="2"/>
</dbReference>
<feature type="region of interest" description="Disordered" evidence="9">
    <location>
        <begin position="760"/>
        <end position="786"/>
    </location>
</feature>
<keyword evidence="5" id="KW-0805">Transcription regulation</keyword>
<dbReference type="SMART" id="SM00342">
    <property type="entry name" value="HTH_ARAC"/>
    <property type="match status" value="1"/>
</dbReference>
<keyword evidence="3 10" id="KW-0812">Transmembrane</keyword>
<evidence type="ECO:0000259" key="11">
    <source>
        <dbReference type="PROSITE" id="PS01124"/>
    </source>
</evidence>
<comment type="caution">
    <text evidence="12">The sequence shown here is derived from an EMBL/GenBank/DDBJ whole genome shotgun (WGS) entry which is preliminary data.</text>
</comment>
<evidence type="ECO:0000256" key="5">
    <source>
        <dbReference type="ARBA" id="ARBA00023015"/>
    </source>
</evidence>
<gene>
    <name evidence="12" type="ORF">QJS35_08210</name>
</gene>
<dbReference type="InterPro" id="IPR018062">
    <property type="entry name" value="HTH_AraC-typ_CS"/>
</dbReference>
<accession>A0ABV1KQP5</accession>
<dbReference type="PANTHER" id="PTHR43280:SF28">
    <property type="entry name" value="HTH-TYPE TRANSCRIPTIONAL ACTIVATOR RHAS"/>
    <property type="match status" value="1"/>
</dbReference>
<protein>
    <submittedName>
        <fullName evidence="12">Helix-turn-helix domain-containing protein</fullName>
    </submittedName>
</protein>
<dbReference type="Pfam" id="PF02743">
    <property type="entry name" value="dCache_1"/>
    <property type="match status" value="1"/>
</dbReference>
<organism evidence="12 13">
    <name type="scientific">Cohnella silvisoli</name>
    <dbReference type="NCBI Taxonomy" id="2873699"/>
    <lineage>
        <taxon>Bacteria</taxon>
        <taxon>Bacillati</taxon>
        <taxon>Bacillota</taxon>
        <taxon>Bacilli</taxon>
        <taxon>Bacillales</taxon>
        <taxon>Paenibacillaceae</taxon>
        <taxon>Cohnella</taxon>
    </lineage>
</organism>
<evidence type="ECO:0000256" key="3">
    <source>
        <dbReference type="ARBA" id="ARBA00022692"/>
    </source>
</evidence>
<feature type="compositionally biased region" description="Basic and acidic residues" evidence="9">
    <location>
        <begin position="775"/>
        <end position="786"/>
    </location>
</feature>
<evidence type="ECO:0000256" key="7">
    <source>
        <dbReference type="ARBA" id="ARBA00023136"/>
    </source>
</evidence>
<evidence type="ECO:0000256" key="2">
    <source>
        <dbReference type="ARBA" id="ARBA00022475"/>
    </source>
</evidence>
<proteinExistence type="predicted"/>
<evidence type="ECO:0000256" key="10">
    <source>
        <dbReference type="SAM" id="Phobius"/>
    </source>
</evidence>
<keyword evidence="2" id="KW-1003">Cell membrane</keyword>
<feature type="transmembrane region" description="Helical" evidence="10">
    <location>
        <begin position="302"/>
        <end position="321"/>
    </location>
</feature>
<evidence type="ECO:0000256" key="6">
    <source>
        <dbReference type="ARBA" id="ARBA00023125"/>
    </source>
</evidence>
<dbReference type="PROSITE" id="PS00041">
    <property type="entry name" value="HTH_ARAC_FAMILY_1"/>
    <property type="match status" value="1"/>
</dbReference>
<dbReference type="Pfam" id="PF17853">
    <property type="entry name" value="GGDEF_2"/>
    <property type="match status" value="1"/>
</dbReference>
<dbReference type="InterPro" id="IPR009057">
    <property type="entry name" value="Homeodomain-like_sf"/>
</dbReference>
<dbReference type="Pfam" id="PF12833">
    <property type="entry name" value="HTH_18"/>
    <property type="match status" value="1"/>
</dbReference>
<evidence type="ECO:0000313" key="12">
    <source>
        <dbReference type="EMBL" id="MEQ4482376.1"/>
    </source>
</evidence>
<keyword evidence="7 10" id="KW-0472">Membrane</keyword>
<dbReference type="InterPro" id="IPR018060">
    <property type="entry name" value="HTH_AraC"/>
</dbReference>